<sequence length="374" mass="42379">MNYFKVRQRQLQKSLQEQDASHILVNNLPNIYYLTGIKYLEGDTWDIVLLCAQDDDPILYVPRMLAEQISFLLPKETNVEICILDGGKKYVDLINSMVSKEAILLFEDGVVTYREYRMLSEKLSAKLQPAGSAIENIRIVKDKLEIQCIKKAVSLTEQTLQEVTQHIFENDPVTYNELDVVELINSFSKDMGGEGVGFDSIVASGMGSSIPHYSPRSKQISNDILLLDLGIKYDGYSGDISRTYLGPKATKEMKDMYKIVREAHYDAINMVKPGRTMFEIHSKVIEIFKKHGVEKNFIHSIGHGLGLDMHEQPFVSRKNESIELKENMVITIEPGLYFEGKFGIRIEDVLVVTNSGADSLSNHSTINENKFVIK</sequence>
<dbReference type="Proteomes" id="UP000754563">
    <property type="component" value="Unassembled WGS sequence"/>
</dbReference>
<protein>
    <submittedName>
        <fullName evidence="3">Aminopeptidase P family protein</fullName>
    </submittedName>
</protein>
<dbReference type="Gene3D" id="3.40.350.10">
    <property type="entry name" value="Creatinase/prolidase N-terminal domain"/>
    <property type="match status" value="1"/>
</dbReference>
<dbReference type="EMBL" id="JAGQLH010000038">
    <property type="protein sequence ID" value="MCA9385704.1"/>
    <property type="molecule type" value="Genomic_DNA"/>
</dbReference>
<dbReference type="PANTHER" id="PTHR46112">
    <property type="entry name" value="AMINOPEPTIDASE"/>
    <property type="match status" value="1"/>
</dbReference>
<dbReference type="SUPFAM" id="SSF55920">
    <property type="entry name" value="Creatinase/aminopeptidase"/>
    <property type="match status" value="1"/>
</dbReference>
<dbReference type="SUPFAM" id="SSF53092">
    <property type="entry name" value="Creatinase/prolidase N-terminal domain"/>
    <property type="match status" value="1"/>
</dbReference>
<evidence type="ECO:0000259" key="1">
    <source>
        <dbReference type="Pfam" id="PF00557"/>
    </source>
</evidence>
<feature type="domain" description="Peptidase M24" evidence="1">
    <location>
        <begin position="147"/>
        <end position="354"/>
    </location>
</feature>
<evidence type="ECO:0000313" key="3">
    <source>
        <dbReference type="EMBL" id="MCA9385704.1"/>
    </source>
</evidence>
<feature type="domain" description="Creatinase N-terminal" evidence="2">
    <location>
        <begin position="7"/>
        <end position="140"/>
    </location>
</feature>
<dbReference type="InterPro" id="IPR050659">
    <property type="entry name" value="Peptidase_M24B"/>
</dbReference>
<evidence type="ECO:0000259" key="2">
    <source>
        <dbReference type="Pfam" id="PF01321"/>
    </source>
</evidence>
<dbReference type="InterPro" id="IPR029149">
    <property type="entry name" value="Creatin/AminoP/Spt16_N"/>
</dbReference>
<dbReference type="AlphaFoldDB" id="A0A955RKB3"/>
<dbReference type="Pfam" id="PF01321">
    <property type="entry name" value="Creatinase_N"/>
    <property type="match status" value="1"/>
</dbReference>
<evidence type="ECO:0000313" key="4">
    <source>
        <dbReference type="Proteomes" id="UP000754563"/>
    </source>
</evidence>
<reference evidence="3" key="1">
    <citation type="submission" date="2020-04" db="EMBL/GenBank/DDBJ databases">
        <authorList>
            <person name="Zhang T."/>
        </authorList>
    </citation>
    <scope>NUCLEOTIDE SEQUENCE</scope>
    <source>
        <strain evidence="3">HKST-UBA11</strain>
    </source>
</reference>
<organism evidence="3 4">
    <name type="scientific">Candidatus Dojkabacteria bacterium</name>
    <dbReference type="NCBI Taxonomy" id="2099670"/>
    <lineage>
        <taxon>Bacteria</taxon>
        <taxon>Candidatus Dojkabacteria</taxon>
    </lineage>
</organism>
<dbReference type="InterPro" id="IPR036005">
    <property type="entry name" value="Creatinase/aminopeptidase-like"/>
</dbReference>
<keyword evidence="3" id="KW-0378">Hydrolase</keyword>
<keyword evidence="3" id="KW-0645">Protease</keyword>
<dbReference type="PANTHER" id="PTHR46112:SF2">
    <property type="entry name" value="XAA-PRO AMINOPEPTIDASE P-RELATED"/>
    <property type="match status" value="1"/>
</dbReference>
<proteinExistence type="predicted"/>
<accession>A0A955RKB3</accession>
<reference evidence="3" key="2">
    <citation type="journal article" date="2021" name="Microbiome">
        <title>Successional dynamics and alternative stable states in a saline activated sludge microbial community over 9 years.</title>
        <authorList>
            <person name="Wang Y."/>
            <person name="Ye J."/>
            <person name="Ju F."/>
            <person name="Liu L."/>
            <person name="Boyd J.A."/>
            <person name="Deng Y."/>
            <person name="Parks D.H."/>
            <person name="Jiang X."/>
            <person name="Yin X."/>
            <person name="Woodcroft B.J."/>
            <person name="Tyson G.W."/>
            <person name="Hugenholtz P."/>
            <person name="Polz M.F."/>
            <person name="Zhang T."/>
        </authorList>
    </citation>
    <scope>NUCLEOTIDE SEQUENCE</scope>
    <source>
        <strain evidence="3">HKST-UBA11</strain>
    </source>
</reference>
<name>A0A955RKB3_9BACT</name>
<comment type="caution">
    <text evidence="3">The sequence shown here is derived from an EMBL/GenBank/DDBJ whole genome shotgun (WGS) entry which is preliminary data.</text>
</comment>
<keyword evidence="3" id="KW-0031">Aminopeptidase</keyword>
<dbReference type="InterPro" id="IPR000587">
    <property type="entry name" value="Creatinase_N"/>
</dbReference>
<dbReference type="Pfam" id="PF00557">
    <property type="entry name" value="Peptidase_M24"/>
    <property type="match status" value="1"/>
</dbReference>
<dbReference type="InterPro" id="IPR000994">
    <property type="entry name" value="Pept_M24"/>
</dbReference>
<dbReference type="GO" id="GO:0004177">
    <property type="term" value="F:aminopeptidase activity"/>
    <property type="evidence" value="ECO:0007669"/>
    <property type="project" value="UniProtKB-KW"/>
</dbReference>
<dbReference type="Gene3D" id="3.90.230.10">
    <property type="entry name" value="Creatinase/methionine aminopeptidase superfamily"/>
    <property type="match status" value="1"/>
</dbReference>
<gene>
    <name evidence="3" type="ORF">KC717_03585</name>
</gene>